<reference evidence="9" key="2">
    <citation type="submission" date="2021-01" db="EMBL/GenBank/DDBJ databases">
        <authorList>
            <person name="Schikora-Tamarit M.A."/>
        </authorList>
    </citation>
    <scope>NUCLEOTIDE SEQUENCE</scope>
    <source>
        <strain evidence="9">CBS6341</strain>
    </source>
</reference>
<evidence type="ECO:0000256" key="4">
    <source>
        <dbReference type="ARBA" id="ARBA00022833"/>
    </source>
</evidence>
<dbReference type="GO" id="GO:0000978">
    <property type="term" value="F:RNA polymerase II cis-regulatory region sequence-specific DNA binding"/>
    <property type="evidence" value="ECO:0007669"/>
    <property type="project" value="TreeGrafter"/>
</dbReference>
<dbReference type="PANTHER" id="PTHR10071:SF281">
    <property type="entry name" value="BOX A-BINDING FACTOR-RELATED"/>
    <property type="match status" value="1"/>
</dbReference>
<evidence type="ECO:0000256" key="3">
    <source>
        <dbReference type="ARBA" id="ARBA00022771"/>
    </source>
</evidence>
<dbReference type="SMART" id="SM00401">
    <property type="entry name" value="ZnF_GATA"/>
    <property type="match status" value="1"/>
</dbReference>
<comment type="subcellular location">
    <subcellularLocation>
        <location evidence="1">Nucleus</location>
    </subcellularLocation>
</comment>
<evidence type="ECO:0000256" key="6">
    <source>
        <dbReference type="PROSITE-ProRule" id="PRU00094"/>
    </source>
</evidence>
<dbReference type="GO" id="GO:0000122">
    <property type="term" value="P:negative regulation of transcription by RNA polymerase II"/>
    <property type="evidence" value="ECO:0007669"/>
    <property type="project" value="TreeGrafter"/>
</dbReference>
<dbReference type="AlphaFoldDB" id="A0A9P8T9J8"/>
<evidence type="ECO:0000256" key="2">
    <source>
        <dbReference type="ARBA" id="ARBA00022723"/>
    </source>
</evidence>
<keyword evidence="10" id="KW-1185">Reference proteome</keyword>
<dbReference type="GO" id="GO:0045944">
    <property type="term" value="P:positive regulation of transcription by RNA polymerase II"/>
    <property type="evidence" value="ECO:0007669"/>
    <property type="project" value="TreeGrafter"/>
</dbReference>
<accession>A0A9P8T9J8</accession>
<feature type="compositionally biased region" description="Low complexity" evidence="7">
    <location>
        <begin position="391"/>
        <end position="410"/>
    </location>
</feature>
<dbReference type="PRINTS" id="PR00619">
    <property type="entry name" value="GATAZNFINGER"/>
</dbReference>
<comment type="caution">
    <text evidence="9">The sequence shown here is derived from an EMBL/GenBank/DDBJ whole genome shotgun (WGS) entry which is preliminary data.</text>
</comment>
<sequence length="526" mass="59375">MDEAPSIWDIYSAAKRLLILEPRIENRSLREDCQRSIRSNNKDDSISNIINNNNNNNTNESIVKPKKNSSNLTENLKKFKQQNNQDNSNKPQFKFVEDNKHQFKFVEDNNSLKISENSNSNPINFIKPIKSNNSTISNSLNLNSSSLNKKKPAPSPSPSSTSLNIGNTNSNSLTTECFNCHTNKTPLWRRDNNGNILCNACGLFQKLHGTMRPLSLKTDVIKKRNSRRSSIINSNPINQDSFIYQQPQQFQQDKKKLSTIDKNISIYNNFTPNSQVSSPINTTSTIKPYKNVPILPKPSTSTPSSTITTNNNNNTNNTVVPLQRKKSNQSPINYLNSPSPITMPSPISPNFQSNSNSNTSLSNSVPIKFNNSSTNLTASFNSKRIPHQFLQQQQPQQPQIQPQQQQQQQQNSISNSFNNQYSLFTHNSPRNSIVNSNINNNKSSPSSNPTPINDPNIINNNVSPQNLLNDEFLINSNLLDLGMDEYLMMNNNNHNHNNHHSMNDDYDPMNIDSGISDGLDWLKFDV</sequence>
<dbReference type="FunFam" id="3.30.50.10:FF:000007">
    <property type="entry name" value="Nitrogen regulatory AreA, N-terminal"/>
    <property type="match status" value="1"/>
</dbReference>
<feature type="region of interest" description="Disordered" evidence="7">
    <location>
        <begin position="140"/>
        <end position="166"/>
    </location>
</feature>
<evidence type="ECO:0000313" key="10">
    <source>
        <dbReference type="Proteomes" id="UP000769528"/>
    </source>
</evidence>
<dbReference type="Proteomes" id="UP000769528">
    <property type="component" value="Unassembled WGS sequence"/>
</dbReference>
<dbReference type="EMBL" id="JAEUBF010001301">
    <property type="protein sequence ID" value="KAH3670355.1"/>
    <property type="molecule type" value="Genomic_DNA"/>
</dbReference>
<feature type="region of interest" description="Disordered" evidence="7">
    <location>
        <begin position="388"/>
        <end position="458"/>
    </location>
</feature>
<evidence type="ECO:0000256" key="7">
    <source>
        <dbReference type="SAM" id="MobiDB-lite"/>
    </source>
</evidence>
<evidence type="ECO:0000259" key="8">
    <source>
        <dbReference type="PROSITE" id="PS50114"/>
    </source>
</evidence>
<dbReference type="PANTHER" id="PTHR10071">
    <property type="entry name" value="TRANSCRIPTION FACTOR GATA FAMILY MEMBER"/>
    <property type="match status" value="1"/>
</dbReference>
<evidence type="ECO:0000313" key="9">
    <source>
        <dbReference type="EMBL" id="KAH3670355.1"/>
    </source>
</evidence>
<feature type="compositionally biased region" description="Low complexity" evidence="7">
    <location>
        <begin position="46"/>
        <end position="62"/>
    </location>
</feature>
<name>A0A9P8T9J8_9ASCO</name>
<dbReference type="OrthoDB" id="515401at2759"/>
<keyword evidence="2" id="KW-0479">Metal-binding</keyword>
<dbReference type="InterPro" id="IPR013088">
    <property type="entry name" value="Znf_NHR/GATA"/>
</dbReference>
<feature type="compositionally biased region" description="Low complexity" evidence="7">
    <location>
        <begin position="299"/>
        <end position="318"/>
    </location>
</feature>
<dbReference type="InterPro" id="IPR039355">
    <property type="entry name" value="Transcription_factor_GATA"/>
</dbReference>
<keyword evidence="4" id="KW-0862">Zinc</keyword>
<feature type="compositionally biased region" description="Low complexity" evidence="7">
    <location>
        <begin position="427"/>
        <end position="458"/>
    </location>
</feature>
<dbReference type="Pfam" id="PF00320">
    <property type="entry name" value="GATA"/>
    <property type="match status" value="1"/>
</dbReference>
<feature type="region of interest" description="Disordered" evidence="7">
    <location>
        <begin position="289"/>
        <end position="362"/>
    </location>
</feature>
<feature type="compositionally biased region" description="Polar residues" evidence="7">
    <location>
        <begin position="411"/>
        <end position="426"/>
    </location>
</feature>
<proteinExistence type="predicted"/>
<dbReference type="PROSITE" id="PS50114">
    <property type="entry name" value="GATA_ZN_FINGER_2"/>
    <property type="match status" value="1"/>
</dbReference>
<evidence type="ECO:0000256" key="1">
    <source>
        <dbReference type="ARBA" id="ARBA00004123"/>
    </source>
</evidence>
<dbReference type="GO" id="GO:0005634">
    <property type="term" value="C:nucleus"/>
    <property type="evidence" value="ECO:0007669"/>
    <property type="project" value="UniProtKB-SubCell"/>
</dbReference>
<gene>
    <name evidence="9" type="ORF">WICMUC_004851</name>
</gene>
<keyword evidence="3 6" id="KW-0863">Zinc-finger</keyword>
<evidence type="ECO:0000256" key="5">
    <source>
        <dbReference type="ARBA" id="ARBA00023242"/>
    </source>
</evidence>
<dbReference type="Gene3D" id="3.30.50.10">
    <property type="entry name" value="Erythroid Transcription Factor GATA-1, subunit A"/>
    <property type="match status" value="1"/>
</dbReference>
<reference evidence="9" key="1">
    <citation type="journal article" date="2021" name="Open Biol.">
        <title>Shared evolutionary footprints suggest mitochondrial oxidative damage underlies multiple complex I losses in fungi.</title>
        <authorList>
            <person name="Schikora-Tamarit M.A."/>
            <person name="Marcet-Houben M."/>
            <person name="Nosek J."/>
            <person name="Gabaldon T."/>
        </authorList>
    </citation>
    <scope>NUCLEOTIDE SEQUENCE</scope>
    <source>
        <strain evidence="9">CBS6341</strain>
    </source>
</reference>
<feature type="region of interest" description="Disordered" evidence="7">
    <location>
        <begin position="35"/>
        <end position="67"/>
    </location>
</feature>
<dbReference type="CDD" id="cd00202">
    <property type="entry name" value="ZnF_GATA"/>
    <property type="match status" value="1"/>
</dbReference>
<protein>
    <recommendedName>
        <fullName evidence="8">GATA-type domain-containing protein</fullName>
    </recommendedName>
</protein>
<organism evidence="9 10">
    <name type="scientific">Wickerhamomyces mucosus</name>
    <dbReference type="NCBI Taxonomy" id="1378264"/>
    <lineage>
        <taxon>Eukaryota</taxon>
        <taxon>Fungi</taxon>
        <taxon>Dikarya</taxon>
        <taxon>Ascomycota</taxon>
        <taxon>Saccharomycotina</taxon>
        <taxon>Saccharomycetes</taxon>
        <taxon>Phaffomycetales</taxon>
        <taxon>Wickerhamomycetaceae</taxon>
        <taxon>Wickerhamomyces</taxon>
    </lineage>
</organism>
<keyword evidence="5" id="KW-0539">Nucleus</keyword>
<feature type="compositionally biased region" description="Basic and acidic residues" evidence="7">
    <location>
        <begin position="35"/>
        <end position="45"/>
    </location>
</feature>
<dbReference type="SUPFAM" id="SSF57716">
    <property type="entry name" value="Glucocorticoid receptor-like (DNA-binding domain)"/>
    <property type="match status" value="1"/>
</dbReference>
<feature type="domain" description="GATA-type" evidence="8">
    <location>
        <begin position="171"/>
        <end position="224"/>
    </location>
</feature>
<dbReference type="InterPro" id="IPR000679">
    <property type="entry name" value="Znf_GATA"/>
</dbReference>
<feature type="compositionally biased region" description="Low complexity" evidence="7">
    <location>
        <begin position="348"/>
        <end position="362"/>
    </location>
</feature>
<dbReference type="GO" id="GO:0008270">
    <property type="term" value="F:zinc ion binding"/>
    <property type="evidence" value="ECO:0007669"/>
    <property type="project" value="UniProtKB-KW"/>
</dbReference>
<dbReference type="GO" id="GO:0000981">
    <property type="term" value="F:DNA-binding transcription factor activity, RNA polymerase II-specific"/>
    <property type="evidence" value="ECO:0007669"/>
    <property type="project" value="TreeGrafter"/>
</dbReference>
<dbReference type="PROSITE" id="PS00344">
    <property type="entry name" value="GATA_ZN_FINGER_1"/>
    <property type="match status" value="1"/>
</dbReference>